<keyword evidence="4 10" id="KW-0808">Transferase</keyword>
<keyword evidence="6" id="KW-0479">Metal-binding</keyword>
<dbReference type="RefSeq" id="WP_063674171.1">
    <property type="nucleotide sequence ID" value="NZ_CP014841.1"/>
</dbReference>
<evidence type="ECO:0000256" key="1">
    <source>
        <dbReference type="ARBA" id="ARBA00004286"/>
    </source>
</evidence>
<dbReference type="InterPro" id="IPR046341">
    <property type="entry name" value="SET_dom_sf"/>
</dbReference>
<evidence type="ECO:0000259" key="9">
    <source>
        <dbReference type="PROSITE" id="PS50868"/>
    </source>
</evidence>
<protein>
    <submittedName>
        <fullName evidence="10">Nuclear protein SET</fullName>
        <ecNumber evidence="10">2.1.1.43</ecNumber>
    </submittedName>
</protein>
<dbReference type="GO" id="GO:0046872">
    <property type="term" value="F:metal ion binding"/>
    <property type="evidence" value="ECO:0007669"/>
    <property type="project" value="UniProtKB-KW"/>
</dbReference>
<evidence type="ECO:0000313" key="10">
    <source>
        <dbReference type="EMBL" id="AND71246.1"/>
    </source>
</evidence>
<keyword evidence="7" id="KW-0862">Zinc</keyword>
<evidence type="ECO:0000256" key="7">
    <source>
        <dbReference type="ARBA" id="ARBA00022833"/>
    </source>
</evidence>
<dbReference type="STRING" id="445710.ATSB10_37920"/>
<proteinExistence type="predicted"/>
<accession>A0A160N546</accession>
<keyword evidence="2" id="KW-0158">Chromosome</keyword>
<dbReference type="OrthoDB" id="9790349at2"/>
<evidence type="ECO:0000256" key="3">
    <source>
        <dbReference type="ARBA" id="ARBA00022603"/>
    </source>
</evidence>
<dbReference type="GO" id="GO:0008168">
    <property type="term" value="F:methyltransferase activity"/>
    <property type="evidence" value="ECO:0007669"/>
    <property type="project" value="UniProtKB-KW"/>
</dbReference>
<dbReference type="SMART" id="SM00317">
    <property type="entry name" value="SET"/>
    <property type="match status" value="1"/>
</dbReference>
<keyword evidence="11" id="KW-1185">Reference proteome</keyword>
<gene>
    <name evidence="10" type="ORF">ATSB10_37920</name>
</gene>
<dbReference type="KEGG" id="dtx:ATSB10_37920"/>
<dbReference type="InterPro" id="IPR050973">
    <property type="entry name" value="H3K9_Histone-Lys_N-MTase"/>
</dbReference>
<evidence type="ECO:0000256" key="6">
    <source>
        <dbReference type="ARBA" id="ARBA00022723"/>
    </source>
</evidence>
<dbReference type="SUPFAM" id="SSF82199">
    <property type="entry name" value="SET domain"/>
    <property type="match status" value="1"/>
</dbReference>
<dbReference type="Proteomes" id="UP000077255">
    <property type="component" value="Chromosome"/>
</dbReference>
<evidence type="ECO:0000256" key="4">
    <source>
        <dbReference type="ARBA" id="ARBA00022679"/>
    </source>
</evidence>
<dbReference type="EMBL" id="CP014841">
    <property type="protein sequence ID" value="AND71246.1"/>
    <property type="molecule type" value="Genomic_DNA"/>
</dbReference>
<dbReference type="EC" id="2.1.1.43" evidence="10"/>
<dbReference type="PATRIC" id="fig|445710.3.peg.3789"/>
<comment type="subcellular location">
    <subcellularLocation>
        <location evidence="1">Chromosome</location>
    </subcellularLocation>
</comment>
<evidence type="ECO:0000259" key="8">
    <source>
        <dbReference type="PROSITE" id="PS50280"/>
    </source>
</evidence>
<evidence type="ECO:0000313" key="11">
    <source>
        <dbReference type="Proteomes" id="UP000077255"/>
    </source>
</evidence>
<dbReference type="InterPro" id="IPR001214">
    <property type="entry name" value="SET_dom"/>
</dbReference>
<reference evidence="10 11" key="1">
    <citation type="submission" date="2016-02" db="EMBL/GenBank/DDBJ databases">
        <title>Complete genome sequencing and analysis of ATSB10, Dyella thiooxydans isolated from rhizosphere soil of sunflower (Helianthus annuus L.).</title>
        <authorList>
            <person name="Lee Y."/>
            <person name="Hwangbo K."/>
            <person name="Chung H."/>
            <person name="Yoo J."/>
            <person name="Kim K.Y."/>
            <person name="Sa T.M."/>
            <person name="Um Y."/>
            <person name="Madhaiyan M."/>
        </authorList>
    </citation>
    <scope>NUCLEOTIDE SEQUENCE [LARGE SCALE GENOMIC DNA]</scope>
    <source>
        <strain evidence="10 11">ATSB10</strain>
    </source>
</reference>
<evidence type="ECO:0000256" key="5">
    <source>
        <dbReference type="ARBA" id="ARBA00022691"/>
    </source>
</evidence>
<organism evidence="10 11">
    <name type="scientific">Dyella thiooxydans</name>
    <dbReference type="NCBI Taxonomy" id="445710"/>
    <lineage>
        <taxon>Bacteria</taxon>
        <taxon>Pseudomonadati</taxon>
        <taxon>Pseudomonadota</taxon>
        <taxon>Gammaproteobacteria</taxon>
        <taxon>Lysobacterales</taxon>
        <taxon>Rhodanobacteraceae</taxon>
        <taxon>Dyella</taxon>
    </lineage>
</organism>
<dbReference type="AlphaFoldDB" id="A0A160N546"/>
<dbReference type="PANTHER" id="PTHR46223">
    <property type="entry name" value="HISTONE-LYSINE N-METHYLTRANSFERASE SUV39H"/>
    <property type="match status" value="1"/>
</dbReference>
<dbReference type="InterPro" id="IPR003616">
    <property type="entry name" value="Post-SET_dom"/>
</dbReference>
<evidence type="ECO:0000256" key="2">
    <source>
        <dbReference type="ARBA" id="ARBA00022454"/>
    </source>
</evidence>
<dbReference type="PROSITE" id="PS50868">
    <property type="entry name" value="POST_SET"/>
    <property type="match status" value="1"/>
</dbReference>
<dbReference type="Pfam" id="PF00856">
    <property type="entry name" value="SET"/>
    <property type="match status" value="1"/>
</dbReference>
<dbReference type="Gene3D" id="2.170.270.10">
    <property type="entry name" value="SET domain"/>
    <property type="match status" value="1"/>
</dbReference>
<sequence length="155" mass="17379">MPARFVARRSPIHGNGVFATDVIRKGEEIVQYKGTLMTHAEADEMYGDGGETGHTFLFTLNDDYIIDANRNGNTARWINHSCDPNCRAVVEESANGDLRKDKVMIEAIRTIRPGEELTYNYGIVLEVPHTARLKKLWKCLCGSPKCTGTLLQPKR</sequence>
<feature type="domain" description="Post-SET" evidence="9">
    <location>
        <begin position="135"/>
        <end position="151"/>
    </location>
</feature>
<dbReference type="PROSITE" id="PS50280">
    <property type="entry name" value="SET"/>
    <property type="match status" value="1"/>
</dbReference>
<dbReference type="PANTHER" id="PTHR46223:SF3">
    <property type="entry name" value="HISTONE-LYSINE N-METHYLTRANSFERASE SET-23"/>
    <property type="match status" value="1"/>
</dbReference>
<name>A0A160N546_9GAMM</name>
<dbReference type="GO" id="GO:0032259">
    <property type="term" value="P:methylation"/>
    <property type="evidence" value="ECO:0007669"/>
    <property type="project" value="UniProtKB-KW"/>
</dbReference>
<keyword evidence="5" id="KW-0949">S-adenosyl-L-methionine</keyword>
<keyword evidence="3 10" id="KW-0489">Methyltransferase</keyword>
<dbReference type="GO" id="GO:0005694">
    <property type="term" value="C:chromosome"/>
    <property type="evidence" value="ECO:0007669"/>
    <property type="project" value="UniProtKB-SubCell"/>
</dbReference>
<feature type="domain" description="SET" evidence="8">
    <location>
        <begin position="3"/>
        <end position="122"/>
    </location>
</feature>